<reference evidence="1 2" key="1">
    <citation type="submission" date="2018-10" db="EMBL/GenBank/DDBJ databases">
        <authorList>
            <person name="Ekblom R."/>
            <person name="Jareborg N."/>
        </authorList>
    </citation>
    <scope>NUCLEOTIDE SEQUENCE [LARGE SCALE GENOMIC DNA]</scope>
    <source>
        <tissue evidence="1">Muscle</tissue>
    </source>
</reference>
<keyword evidence="2" id="KW-1185">Reference proteome</keyword>
<accession>A0A9X9LXJ3</accession>
<comment type="caution">
    <text evidence="1">The sequence shown here is derived from an EMBL/GenBank/DDBJ whole genome shotgun (WGS) entry which is preliminary data.</text>
</comment>
<dbReference type="Proteomes" id="UP000269945">
    <property type="component" value="Unassembled WGS sequence"/>
</dbReference>
<organism evidence="1 2">
    <name type="scientific">Gulo gulo</name>
    <name type="common">Wolverine</name>
    <name type="synonym">Gluton</name>
    <dbReference type="NCBI Taxonomy" id="48420"/>
    <lineage>
        <taxon>Eukaryota</taxon>
        <taxon>Metazoa</taxon>
        <taxon>Chordata</taxon>
        <taxon>Craniata</taxon>
        <taxon>Vertebrata</taxon>
        <taxon>Euteleostomi</taxon>
        <taxon>Mammalia</taxon>
        <taxon>Eutheria</taxon>
        <taxon>Laurasiatheria</taxon>
        <taxon>Carnivora</taxon>
        <taxon>Caniformia</taxon>
        <taxon>Musteloidea</taxon>
        <taxon>Mustelidae</taxon>
        <taxon>Guloninae</taxon>
        <taxon>Gulo</taxon>
    </lineage>
</organism>
<protein>
    <submittedName>
        <fullName evidence="1">Uncharacterized protein</fullName>
    </submittedName>
</protein>
<gene>
    <name evidence="1" type="ORF">BN2614_LOCUS9</name>
</gene>
<name>A0A9X9LXJ3_GULGU</name>
<dbReference type="EMBL" id="CYRY02026023">
    <property type="protein sequence ID" value="VCW98590.1"/>
    <property type="molecule type" value="Genomic_DNA"/>
</dbReference>
<evidence type="ECO:0000313" key="1">
    <source>
        <dbReference type="EMBL" id="VCW98590.1"/>
    </source>
</evidence>
<sequence>MAPPRAQPPSGRTRRWRGTRACWRCWLHPWTRARGRRALRPPSMAACVGTRRWRGVRCTSSEATTCPTSRAPSAEAPA</sequence>
<evidence type="ECO:0000313" key="2">
    <source>
        <dbReference type="Proteomes" id="UP000269945"/>
    </source>
</evidence>
<dbReference type="AlphaFoldDB" id="A0A9X9LXJ3"/>
<proteinExistence type="predicted"/>